<dbReference type="Gene3D" id="2.40.160.60">
    <property type="entry name" value="Outer membrane protein transport protein (OMPP1/FadL/TodX)"/>
    <property type="match status" value="1"/>
</dbReference>
<dbReference type="PANTHER" id="PTHR35093:SF3">
    <property type="entry name" value="LONG-CHAIN FATTY ACID TRANSPORT PROTEIN"/>
    <property type="match status" value="1"/>
</dbReference>
<evidence type="ECO:0000256" key="6">
    <source>
        <dbReference type="ARBA" id="ARBA00023136"/>
    </source>
</evidence>
<accession>A0A1I5MWL1</accession>
<organism evidence="9 10">
    <name type="scientific">Ectopseudomonas toyotomiensis</name>
    <dbReference type="NCBI Taxonomy" id="554344"/>
    <lineage>
        <taxon>Bacteria</taxon>
        <taxon>Pseudomonadati</taxon>
        <taxon>Pseudomonadota</taxon>
        <taxon>Gammaproteobacteria</taxon>
        <taxon>Pseudomonadales</taxon>
        <taxon>Pseudomonadaceae</taxon>
        <taxon>Ectopseudomonas</taxon>
    </lineage>
</organism>
<comment type="subcellular location">
    <subcellularLocation>
        <location evidence="1">Cell outer membrane</location>
        <topology evidence="1">Multi-pass membrane protein</topology>
    </subcellularLocation>
</comment>
<sequence>MQNNNKAVSARSYRTLCIATLTGSILITSQAHAGAFGVPTYGTPGWGRAFAGGSMWKNDPSAAFNNPAAMAFIDQNIAQVSVHHARVSLKFKGNVYDYQGDLRANRDFERDADGNPTGGIIDNGPITNDGGQGGFAAVLPTSFLVMPINDRLSFGLSQVVPMGARTTWDRDWKGQDFAVDTKIETVGLTGSLSFKVNDTFAIGGGVIVQNTKGFISQNIDLLAAAGTPTSELNIGLPSGLSDALIRVKVDNTSFGWFTGIAWKPTDRDTLGLNYHARIRNKLEGKYNFYADEFSRFLMDDPFFGSDQTAVEQAFPGLSLNSNGANAKSRLDVPASATLDWVHEFNDRLSLGASVTWTQWSSFKNLTLKSNGNTLVAIPYNYRDSWMYSIGGDYRATDQLILRAGVALDQTPTRNSTRDARIPDGDRTFVSFGGSYRFASEPNLSIDAAYSHQFVDKARLRTVNQDRLGGARMDGEVKAKGDVFSLSATYKF</sequence>
<proteinExistence type="inferred from homology"/>
<reference evidence="10" key="1">
    <citation type="submission" date="2016-10" db="EMBL/GenBank/DDBJ databases">
        <authorList>
            <person name="Varghese N."/>
            <person name="Submissions S."/>
        </authorList>
    </citation>
    <scope>NUCLEOTIDE SEQUENCE [LARGE SCALE GENOMIC DNA]</scope>
    <source>
        <strain evidence="10">JCM 15604</strain>
    </source>
</reference>
<keyword evidence="10" id="KW-1185">Reference proteome</keyword>
<dbReference type="Pfam" id="PF03349">
    <property type="entry name" value="Toluene_X"/>
    <property type="match status" value="1"/>
</dbReference>
<evidence type="ECO:0000256" key="2">
    <source>
        <dbReference type="ARBA" id="ARBA00008163"/>
    </source>
</evidence>
<evidence type="ECO:0000256" key="7">
    <source>
        <dbReference type="ARBA" id="ARBA00023237"/>
    </source>
</evidence>
<keyword evidence="4" id="KW-0812">Transmembrane</keyword>
<dbReference type="EMBL" id="FOXK01000001">
    <property type="protein sequence ID" value="SFP14005.1"/>
    <property type="molecule type" value="Genomic_DNA"/>
</dbReference>
<keyword evidence="5 8" id="KW-0732">Signal</keyword>
<evidence type="ECO:0000313" key="9">
    <source>
        <dbReference type="EMBL" id="SFP14005.1"/>
    </source>
</evidence>
<evidence type="ECO:0000256" key="8">
    <source>
        <dbReference type="SAM" id="SignalP"/>
    </source>
</evidence>
<dbReference type="GO" id="GO:0015483">
    <property type="term" value="F:long-chain fatty acid transporting porin activity"/>
    <property type="evidence" value="ECO:0007669"/>
    <property type="project" value="TreeGrafter"/>
</dbReference>
<evidence type="ECO:0000256" key="4">
    <source>
        <dbReference type="ARBA" id="ARBA00022692"/>
    </source>
</evidence>
<comment type="similarity">
    <text evidence="2">Belongs to the OmpP1/FadL family.</text>
</comment>
<evidence type="ECO:0000313" key="10">
    <source>
        <dbReference type="Proteomes" id="UP000182025"/>
    </source>
</evidence>
<gene>
    <name evidence="9" type="ORF">SAMN05216177_101385</name>
</gene>
<evidence type="ECO:0000256" key="3">
    <source>
        <dbReference type="ARBA" id="ARBA00022452"/>
    </source>
</evidence>
<evidence type="ECO:0000256" key="1">
    <source>
        <dbReference type="ARBA" id="ARBA00004571"/>
    </source>
</evidence>
<keyword evidence="3" id="KW-1134">Transmembrane beta strand</keyword>
<name>A0A1I5MWL1_9GAMM</name>
<dbReference type="AlphaFoldDB" id="A0A1I5MWL1"/>
<dbReference type="OrthoDB" id="19849at2"/>
<protein>
    <submittedName>
        <fullName evidence="9">Long-chain fatty acid transport protein</fullName>
    </submittedName>
</protein>
<feature type="signal peptide" evidence="8">
    <location>
        <begin position="1"/>
        <end position="33"/>
    </location>
</feature>
<dbReference type="RefSeq" id="WP_074913279.1">
    <property type="nucleotide sequence ID" value="NZ_FOXK01000001.1"/>
</dbReference>
<dbReference type="GO" id="GO:0009279">
    <property type="term" value="C:cell outer membrane"/>
    <property type="evidence" value="ECO:0007669"/>
    <property type="project" value="UniProtKB-SubCell"/>
</dbReference>
<evidence type="ECO:0000256" key="5">
    <source>
        <dbReference type="ARBA" id="ARBA00022729"/>
    </source>
</evidence>
<feature type="chain" id="PRO_5015065905" evidence="8">
    <location>
        <begin position="34"/>
        <end position="491"/>
    </location>
</feature>
<keyword evidence="6" id="KW-0472">Membrane</keyword>
<dbReference type="SUPFAM" id="SSF56935">
    <property type="entry name" value="Porins"/>
    <property type="match status" value="1"/>
</dbReference>
<keyword evidence="7" id="KW-0998">Cell outer membrane</keyword>
<dbReference type="InterPro" id="IPR005017">
    <property type="entry name" value="OMPP1/FadL/TodX"/>
</dbReference>
<dbReference type="PANTHER" id="PTHR35093">
    <property type="entry name" value="OUTER MEMBRANE PROTEIN NMB0088-RELATED"/>
    <property type="match status" value="1"/>
</dbReference>
<dbReference type="Proteomes" id="UP000182025">
    <property type="component" value="Unassembled WGS sequence"/>
</dbReference>